<reference evidence="2" key="2">
    <citation type="submission" date="2012-02" db="EMBL/GenBank/DDBJ databases">
        <authorList>
            <person name="Genoscope - CEA"/>
        </authorList>
    </citation>
    <scope>NUCLEOTIDE SEQUENCE</scope>
</reference>
<name>H6RGP7_9BACT</name>
<proteinExistence type="predicted"/>
<dbReference type="PANTHER" id="PTHR22916">
    <property type="entry name" value="GLYCOSYLTRANSFERASE"/>
    <property type="match status" value="1"/>
</dbReference>
<evidence type="ECO:0000313" key="2">
    <source>
        <dbReference type="EMBL" id="CCG00208.1"/>
    </source>
</evidence>
<evidence type="ECO:0000259" key="1">
    <source>
        <dbReference type="Pfam" id="PF00535"/>
    </source>
</evidence>
<organism evidence="2">
    <name type="scientific">uncultured Flavobacteriia bacterium</name>
    <dbReference type="NCBI Taxonomy" id="212695"/>
    <lineage>
        <taxon>Bacteria</taxon>
        <taxon>Pseudomonadati</taxon>
        <taxon>Bacteroidota</taxon>
        <taxon>Flavobacteriia</taxon>
        <taxon>environmental samples</taxon>
    </lineage>
</organism>
<dbReference type="GO" id="GO:0016758">
    <property type="term" value="F:hexosyltransferase activity"/>
    <property type="evidence" value="ECO:0007669"/>
    <property type="project" value="UniProtKB-ARBA"/>
</dbReference>
<keyword evidence="2" id="KW-0808">Transferase</keyword>
<feature type="domain" description="Glycosyltransferase 2-like" evidence="1">
    <location>
        <begin position="8"/>
        <end position="174"/>
    </location>
</feature>
<dbReference type="SUPFAM" id="SSF53448">
    <property type="entry name" value="Nucleotide-diphospho-sugar transferases"/>
    <property type="match status" value="1"/>
</dbReference>
<dbReference type="InterPro" id="IPR001173">
    <property type="entry name" value="Glyco_trans_2-like"/>
</dbReference>
<sequence>MNSNPAISILMPVKNTALFLIECLESIIRQTETDFELIAIDDDSSDESHSILKEFAIKDKRIKVFKNTGTGIIEALRLAYSKSSGTYITRMDSDDVMSLTKLQVLTSNLVAFGSGHIALGKVLYFSASPLGAGFKNYELWLNSLIEKGTNFEGIYKECVIPSPCWMVYREDLEKCQAFYPNVYPEDYDLAFRFYKEGLKPIACSQTLHHWRDYSTRTSRTHVHYADHTFLDIKMDYFLKLECDATKNLVLWGAGDKGKKVAKILIAQNIKFTWICDNPKKIGKHIYDQLIRPFTALASIDNSQSIITVANLTAQKEIRLYFKEKNLISNKDYFFFC</sequence>
<dbReference type="EMBL" id="FO117601">
    <property type="protein sequence ID" value="CCG00208.1"/>
    <property type="molecule type" value="Genomic_DNA"/>
</dbReference>
<reference evidence="2" key="1">
    <citation type="journal article" date="2012" name="Environ. Microbiol.">
        <title>Genomic content of uncultured Bacteroidetes from contrasting oceanic provinces in the North Atlantic Ocean.</title>
        <authorList>
            <person name="Gomez-Pereira P.R."/>
            <person name="Schuler M."/>
            <person name="Fuchs B.M."/>
            <person name="Bennke C."/>
            <person name="Teeling H."/>
            <person name="Waldmann J."/>
            <person name="Richter M."/>
            <person name="Barbe V."/>
            <person name="Bataille E."/>
            <person name="Glockner F.O."/>
            <person name="Amann R."/>
        </authorList>
    </citation>
    <scope>NUCLEOTIDE SEQUENCE</scope>
</reference>
<dbReference type="InterPro" id="IPR029044">
    <property type="entry name" value="Nucleotide-diphossugar_trans"/>
</dbReference>
<dbReference type="AlphaFoldDB" id="H6RGP7"/>
<gene>
    <name evidence="2" type="ORF">VIS_S3CNB120028</name>
</gene>
<dbReference type="Pfam" id="PF00535">
    <property type="entry name" value="Glycos_transf_2"/>
    <property type="match status" value="1"/>
</dbReference>
<accession>H6RGP7</accession>
<protein>
    <submittedName>
        <fullName evidence="2">Glycosyl transferase family 2</fullName>
    </submittedName>
</protein>
<dbReference type="Gene3D" id="3.90.550.10">
    <property type="entry name" value="Spore Coat Polysaccharide Biosynthesis Protein SpsA, Chain A"/>
    <property type="match status" value="1"/>
</dbReference>
<dbReference type="PANTHER" id="PTHR22916:SF3">
    <property type="entry name" value="UDP-GLCNAC:BETAGAL BETA-1,3-N-ACETYLGLUCOSAMINYLTRANSFERASE-LIKE PROTEIN 1"/>
    <property type="match status" value="1"/>
</dbReference>